<feature type="chain" id="PRO_5046975529" evidence="1">
    <location>
        <begin position="21"/>
        <end position="176"/>
    </location>
</feature>
<dbReference type="RefSeq" id="WP_204200262.1">
    <property type="nucleotide sequence ID" value="NZ_JAFEMC010000006.1"/>
</dbReference>
<evidence type="ECO:0000313" key="3">
    <source>
        <dbReference type="Proteomes" id="UP000763641"/>
    </source>
</evidence>
<reference evidence="2 3" key="1">
    <citation type="submission" date="2020-12" db="EMBL/GenBank/DDBJ databases">
        <title>Sphingomonas sp.</title>
        <authorList>
            <person name="Kim M.K."/>
        </authorList>
    </citation>
    <scope>NUCLEOTIDE SEQUENCE [LARGE SCALE GENOMIC DNA]</scope>
    <source>
        <strain evidence="2 3">BT552</strain>
    </source>
</reference>
<evidence type="ECO:0000256" key="1">
    <source>
        <dbReference type="SAM" id="SignalP"/>
    </source>
</evidence>
<proteinExistence type="predicted"/>
<feature type="signal peptide" evidence="1">
    <location>
        <begin position="1"/>
        <end position="20"/>
    </location>
</feature>
<keyword evidence="1" id="KW-0732">Signal</keyword>
<evidence type="ECO:0000313" key="2">
    <source>
        <dbReference type="EMBL" id="MBM6578169.1"/>
    </source>
</evidence>
<organism evidence="2 3">
    <name type="scientific">Sphingomonas longa</name>
    <dbReference type="NCBI Taxonomy" id="2778730"/>
    <lineage>
        <taxon>Bacteria</taxon>
        <taxon>Pseudomonadati</taxon>
        <taxon>Pseudomonadota</taxon>
        <taxon>Alphaproteobacteria</taxon>
        <taxon>Sphingomonadales</taxon>
        <taxon>Sphingomonadaceae</taxon>
        <taxon>Sphingomonas</taxon>
    </lineage>
</organism>
<sequence length="176" mass="18573">MIRVRFLTAAMLLPILTATAPLTIVKTSAVADDRISTLNPKALPGALVDYSILVTNPLGTFSAGNTGAVVTGEQFTDPIPVNMCLVVTNYPGATAPVELADGVAAGALIGSGLTLPYTSLASLTDGIEFYDGTTWNYVPVPDANGCDVKVKQIRMKLNGNHFTGGTFRLRFRTRVN</sequence>
<comment type="caution">
    <text evidence="2">The sequence shown here is derived from an EMBL/GenBank/DDBJ whole genome shotgun (WGS) entry which is preliminary data.</text>
</comment>
<gene>
    <name evidence="2" type="ORF">ILT43_17440</name>
</gene>
<keyword evidence="3" id="KW-1185">Reference proteome</keyword>
<accession>A0ABS2DB63</accession>
<dbReference type="Proteomes" id="UP000763641">
    <property type="component" value="Unassembled WGS sequence"/>
</dbReference>
<dbReference type="EMBL" id="JAFEMC010000006">
    <property type="protein sequence ID" value="MBM6578169.1"/>
    <property type="molecule type" value="Genomic_DNA"/>
</dbReference>
<protein>
    <submittedName>
        <fullName evidence="2">Uncharacterized protein</fullName>
    </submittedName>
</protein>
<name>A0ABS2DB63_9SPHN</name>